<gene>
    <name evidence="2" type="ORF">N8I74_07800</name>
</gene>
<sequence>MPIRAVLLLLLLVPGLVRAATLVVAVAGDVRLDGTPLAELVLLQPGAQLRLASGANVLLAEPDQGRQTRWQGPALLRLEAQGARRVGEGPPPERRPLPQALRPALLRTPDNLERIARLDADLPSRLISARLKAARQQYQRWRGQSAADDVTPELYLLDLQLAARDGLGLQATLAEMARRRPDNRRIAQLSAHLVSLDLAMSPGDAGAQVEIKPIQTP</sequence>
<evidence type="ECO:0000313" key="3">
    <source>
        <dbReference type="Proteomes" id="UP001061302"/>
    </source>
</evidence>
<evidence type="ECO:0008006" key="4">
    <source>
        <dbReference type="Google" id="ProtNLM"/>
    </source>
</evidence>
<protein>
    <recommendedName>
        <fullName evidence="4">DUF4369 domain-containing protein</fullName>
    </recommendedName>
</protein>
<dbReference type="EMBL" id="CP106753">
    <property type="protein sequence ID" value="UXY16907.1"/>
    <property type="molecule type" value="Genomic_DNA"/>
</dbReference>
<dbReference type="RefSeq" id="WP_263126320.1">
    <property type="nucleotide sequence ID" value="NZ_CP106753.1"/>
</dbReference>
<feature type="signal peptide" evidence="1">
    <location>
        <begin position="1"/>
        <end position="19"/>
    </location>
</feature>
<feature type="chain" id="PRO_5045189634" description="DUF4369 domain-containing protein" evidence="1">
    <location>
        <begin position="20"/>
        <end position="217"/>
    </location>
</feature>
<evidence type="ECO:0000313" key="2">
    <source>
        <dbReference type="EMBL" id="UXY16907.1"/>
    </source>
</evidence>
<accession>A0ABY6DSB3</accession>
<proteinExistence type="predicted"/>
<name>A0ABY6DSB3_9NEIS</name>
<dbReference type="Proteomes" id="UP001061302">
    <property type="component" value="Chromosome"/>
</dbReference>
<reference evidence="2" key="1">
    <citation type="submission" date="2022-10" db="EMBL/GenBank/DDBJ databases">
        <title>Chitiniphilus purpureus sp. nov., a novel chitin-degrading bacterium isolated from crawfish pond sediment.</title>
        <authorList>
            <person name="Li K."/>
        </authorList>
    </citation>
    <scope>NUCLEOTIDE SEQUENCE</scope>
    <source>
        <strain evidence="2">CD1</strain>
    </source>
</reference>
<keyword evidence="3" id="KW-1185">Reference proteome</keyword>
<evidence type="ECO:0000256" key="1">
    <source>
        <dbReference type="SAM" id="SignalP"/>
    </source>
</evidence>
<keyword evidence="1" id="KW-0732">Signal</keyword>
<organism evidence="2 3">
    <name type="scientific">Chitiniphilus purpureus</name>
    <dbReference type="NCBI Taxonomy" id="2981137"/>
    <lineage>
        <taxon>Bacteria</taxon>
        <taxon>Pseudomonadati</taxon>
        <taxon>Pseudomonadota</taxon>
        <taxon>Betaproteobacteria</taxon>
        <taxon>Neisseriales</taxon>
        <taxon>Chitinibacteraceae</taxon>
        <taxon>Chitiniphilus</taxon>
    </lineage>
</organism>